<keyword evidence="1" id="KW-0853">WD repeat</keyword>
<evidence type="ECO:0000313" key="3">
    <source>
        <dbReference type="WBParaSite" id="SVE_0320000.1"/>
    </source>
</evidence>
<dbReference type="PROSITE" id="PS50082">
    <property type="entry name" value="WD_REPEATS_2"/>
    <property type="match status" value="1"/>
</dbReference>
<dbReference type="Proteomes" id="UP000035680">
    <property type="component" value="Unassembled WGS sequence"/>
</dbReference>
<dbReference type="InterPro" id="IPR036322">
    <property type="entry name" value="WD40_repeat_dom_sf"/>
</dbReference>
<evidence type="ECO:0000256" key="1">
    <source>
        <dbReference type="PROSITE-ProRule" id="PRU00221"/>
    </source>
</evidence>
<sequence length="407" mass="46445">MDNITLKTIKLESTWNVQNEKFDSSMQTEPLQTFNRSTSPIQNISIETQTETEAVTSLSDISPSSIKINPKLIDKIIFFLKESNYINEYIKLLIDLRRTTEVKMTFTKTILNLNRSNTTSLSPFSIVTGRAGRISILYGEETHEAWCNHTSKVDMYFKNQLKSIDLSSCPTKLLYHDQYAIIGQMNGQLMLAKDGDVIKIIQEHEHSISCLMSYQKDKIVSTSIDGKIVIWSLKNENLIKIQDHQVLISDLPRELRHSIGKENKRRTSVVNICSINDQFIIGGETGALWSCNANDMTLIPITTIIEGIEDFIVIDNIIVILTSFGKIYKYNVKTNQIDVSPYDSIISFCNLSTRLVLLSENNIKIIDALTFEELLSEDKNFIDIKFDDNDNLVCLDIKNNINVYLLY</sequence>
<dbReference type="SUPFAM" id="SSF50978">
    <property type="entry name" value="WD40 repeat-like"/>
    <property type="match status" value="1"/>
</dbReference>
<protein>
    <submittedName>
        <fullName evidence="3">WD_REPEATS_REGION domain-containing protein</fullName>
    </submittedName>
</protein>
<name>A0A0K0F319_STRVS</name>
<dbReference type="InterPro" id="IPR015943">
    <property type="entry name" value="WD40/YVTN_repeat-like_dom_sf"/>
</dbReference>
<dbReference type="STRING" id="75913.A0A0K0F319"/>
<dbReference type="WBParaSite" id="SVE_0320000.1">
    <property type="protein sequence ID" value="SVE_0320000.1"/>
    <property type="gene ID" value="SVE_0320000"/>
</dbReference>
<dbReference type="Gene3D" id="2.130.10.10">
    <property type="entry name" value="YVTN repeat-like/Quinoprotein amine dehydrogenase"/>
    <property type="match status" value="1"/>
</dbReference>
<evidence type="ECO:0000313" key="2">
    <source>
        <dbReference type="Proteomes" id="UP000035680"/>
    </source>
</evidence>
<reference evidence="3" key="2">
    <citation type="submission" date="2015-08" db="UniProtKB">
        <authorList>
            <consortium name="WormBaseParasite"/>
        </authorList>
    </citation>
    <scope>IDENTIFICATION</scope>
</reference>
<keyword evidence="2" id="KW-1185">Reference proteome</keyword>
<dbReference type="InterPro" id="IPR001680">
    <property type="entry name" value="WD40_rpt"/>
</dbReference>
<organism evidence="2 3">
    <name type="scientific">Strongyloides venezuelensis</name>
    <name type="common">Threadworm</name>
    <dbReference type="NCBI Taxonomy" id="75913"/>
    <lineage>
        <taxon>Eukaryota</taxon>
        <taxon>Metazoa</taxon>
        <taxon>Ecdysozoa</taxon>
        <taxon>Nematoda</taxon>
        <taxon>Chromadorea</taxon>
        <taxon>Rhabditida</taxon>
        <taxon>Tylenchina</taxon>
        <taxon>Panagrolaimomorpha</taxon>
        <taxon>Strongyloidoidea</taxon>
        <taxon>Strongyloididae</taxon>
        <taxon>Strongyloides</taxon>
    </lineage>
</organism>
<feature type="repeat" description="WD" evidence="1">
    <location>
        <begin position="201"/>
        <end position="241"/>
    </location>
</feature>
<accession>A0A0K0F319</accession>
<reference evidence="2" key="1">
    <citation type="submission" date="2014-07" db="EMBL/GenBank/DDBJ databases">
        <authorList>
            <person name="Martin A.A"/>
            <person name="De Silva N."/>
        </authorList>
    </citation>
    <scope>NUCLEOTIDE SEQUENCE</scope>
</reference>
<dbReference type="AlphaFoldDB" id="A0A0K0F319"/>
<proteinExistence type="predicted"/>